<comment type="caution">
    <text evidence="12">The sequence shown here is derived from an EMBL/GenBank/DDBJ whole genome shotgun (WGS) entry which is preliminary data.</text>
</comment>
<keyword evidence="8" id="KW-0326">Glycosidase</keyword>
<gene>
    <name evidence="12" type="ORF">DMC30DRAFT_399014</name>
</gene>
<name>A0A5C5FW57_9BASI</name>
<dbReference type="AlphaFoldDB" id="A0A5C5FW57"/>
<keyword evidence="10" id="KW-0812">Transmembrane</keyword>
<evidence type="ECO:0000256" key="1">
    <source>
        <dbReference type="ARBA" id="ARBA00001678"/>
    </source>
</evidence>
<proteinExistence type="inferred from homology"/>
<reference evidence="12 13" key="1">
    <citation type="submission" date="2019-03" db="EMBL/GenBank/DDBJ databases">
        <title>Rhodosporidium diobovatum UCD-FST 08-225 genome sequencing, assembly, and annotation.</title>
        <authorList>
            <person name="Fakankun I.U."/>
            <person name="Fristensky B."/>
            <person name="Levin D.B."/>
        </authorList>
    </citation>
    <scope>NUCLEOTIDE SEQUENCE [LARGE SCALE GENOMIC DNA]</scope>
    <source>
        <strain evidence="12 13">UCD-FST 08-225</strain>
    </source>
</reference>
<feature type="region of interest" description="Disordered" evidence="9">
    <location>
        <begin position="361"/>
        <end position="383"/>
    </location>
</feature>
<dbReference type="PANTHER" id="PTHR31451:SF39">
    <property type="entry name" value="MANNAN ENDO-1,4-BETA-MANNOSIDASE 1"/>
    <property type="match status" value="1"/>
</dbReference>
<evidence type="ECO:0000256" key="6">
    <source>
        <dbReference type="ARBA" id="ARBA00022729"/>
    </source>
</evidence>
<organism evidence="12 13">
    <name type="scientific">Rhodotorula diobovata</name>
    <dbReference type="NCBI Taxonomy" id="5288"/>
    <lineage>
        <taxon>Eukaryota</taxon>
        <taxon>Fungi</taxon>
        <taxon>Dikarya</taxon>
        <taxon>Basidiomycota</taxon>
        <taxon>Pucciniomycotina</taxon>
        <taxon>Microbotryomycetes</taxon>
        <taxon>Sporidiobolales</taxon>
        <taxon>Sporidiobolaceae</taxon>
        <taxon>Rhodotorula</taxon>
    </lineage>
</organism>
<dbReference type="STRING" id="5288.A0A5C5FW57"/>
<dbReference type="InterPro" id="IPR001547">
    <property type="entry name" value="Glyco_hydro_5"/>
</dbReference>
<evidence type="ECO:0000313" key="13">
    <source>
        <dbReference type="Proteomes" id="UP000311382"/>
    </source>
</evidence>
<dbReference type="InterPro" id="IPR045053">
    <property type="entry name" value="MAN-like"/>
</dbReference>
<feature type="transmembrane region" description="Helical" evidence="10">
    <location>
        <begin position="451"/>
        <end position="473"/>
    </location>
</feature>
<accession>A0A5C5FW57</accession>
<keyword evidence="7 12" id="KW-0378">Hydrolase</keyword>
<dbReference type="OrthoDB" id="406631at2759"/>
<keyword evidence="5" id="KW-0964">Secreted</keyword>
<feature type="region of interest" description="Disordered" evidence="9">
    <location>
        <begin position="409"/>
        <end position="440"/>
    </location>
</feature>
<dbReference type="EMBL" id="SOZI01000080">
    <property type="protein sequence ID" value="TNY19931.1"/>
    <property type="molecule type" value="Genomic_DNA"/>
</dbReference>
<dbReference type="Gene3D" id="3.20.20.80">
    <property type="entry name" value="Glycosidases"/>
    <property type="match status" value="1"/>
</dbReference>
<evidence type="ECO:0000256" key="9">
    <source>
        <dbReference type="SAM" id="MobiDB-lite"/>
    </source>
</evidence>
<dbReference type="PANTHER" id="PTHR31451">
    <property type="match status" value="1"/>
</dbReference>
<keyword evidence="13" id="KW-1185">Reference proteome</keyword>
<evidence type="ECO:0000259" key="11">
    <source>
        <dbReference type="Pfam" id="PF26410"/>
    </source>
</evidence>
<keyword evidence="10" id="KW-0472">Membrane</keyword>
<evidence type="ECO:0000256" key="7">
    <source>
        <dbReference type="ARBA" id="ARBA00022801"/>
    </source>
</evidence>
<comment type="subcellular location">
    <subcellularLocation>
        <location evidence="2">Secreted</location>
    </subcellularLocation>
</comment>
<evidence type="ECO:0000313" key="12">
    <source>
        <dbReference type="EMBL" id="TNY19931.1"/>
    </source>
</evidence>
<evidence type="ECO:0000256" key="2">
    <source>
        <dbReference type="ARBA" id="ARBA00004613"/>
    </source>
</evidence>
<dbReference type="EC" id="3.2.1.78" evidence="4"/>
<comment type="catalytic activity">
    <reaction evidence="1">
        <text>Random hydrolysis of (1-&gt;4)-beta-D-mannosidic linkages in mannans, galactomannans and glucomannans.</text>
        <dbReference type="EC" id="3.2.1.78"/>
    </reaction>
</comment>
<dbReference type="Proteomes" id="UP000311382">
    <property type="component" value="Unassembled WGS sequence"/>
</dbReference>
<evidence type="ECO:0000256" key="4">
    <source>
        <dbReference type="ARBA" id="ARBA00012706"/>
    </source>
</evidence>
<sequence>MASSSCLPTPAAATPSMYTLSAAAQLPTASKAAADAFVKRDGSRLTLDGAEYRIVGPNIYWLGLDENVNPSPSYPSKGRVLEAMAVASAMGATTIRSTSLGVSFGTGLSVENALGQFKPDGDPAWDAIDFTLLAARSYGLRLVIPLVDQYDYYHGGIPTFLRWRNLSCNDFSPFYDLSSPTYSDFTLYIRALLNHTSPYTNLTMASDPTVLAFETGNELGGWTGDDYPPPVEWTASIAQLLHELAPDTLVLSGSYGVRKSELAIAGVDMVSDHFYPPSLRRLSTSASLAASADTPFLIGEFDWTNQYYLAWRWAWFLLLLPAVLSALLYATPRRWWPLRSTLREMMTCGCCCASRRRAKTPRSAMGARDEPSTRQSALSNPLTAPPAYEDDDDAFAPCKSLYASGSTAELPILPPSSSSPRTAFPPSRRSPPRAPSSASSRLDHPFHIRRWHLSLLFFAILLPLLAPLLHVFLPTTISTFLDRTTSLAARDSPPRAVGDLYWSLFGRDDTCCAYVPHGDGYTLHYPSSPGQGGDEAGKGSGDAVTRLTRHAWEVRGERPYWLEEGKELRDVKGWRDLPVVNCPQKGVTLANGTLVGGSGAM</sequence>
<dbReference type="GO" id="GO:0005576">
    <property type="term" value="C:extracellular region"/>
    <property type="evidence" value="ECO:0007669"/>
    <property type="project" value="UniProtKB-SubCell"/>
</dbReference>
<evidence type="ECO:0000256" key="10">
    <source>
        <dbReference type="SAM" id="Phobius"/>
    </source>
</evidence>
<dbReference type="GO" id="GO:0016985">
    <property type="term" value="F:mannan endo-1,4-beta-mannosidase activity"/>
    <property type="evidence" value="ECO:0007669"/>
    <property type="project" value="UniProtKB-EC"/>
</dbReference>
<dbReference type="Pfam" id="PF26410">
    <property type="entry name" value="GH5_mannosidase"/>
    <property type="match status" value="1"/>
</dbReference>
<dbReference type="InterPro" id="IPR017853">
    <property type="entry name" value="GH"/>
</dbReference>
<keyword evidence="6" id="KW-0732">Signal</keyword>
<evidence type="ECO:0000256" key="5">
    <source>
        <dbReference type="ARBA" id="ARBA00022525"/>
    </source>
</evidence>
<evidence type="ECO:0000256" key="8">
    <source>
        <dbReference type="ARBA" id="ARBA00023295"/>
    </source>
</evidence>
<dbReference type="SUPFAM" id="SSF51445">
    <property type="entry name" value="(Trans)glycosidases"/>
    <property type="match status" value="1"/>
</dbReference>
<feature type="compositionally biased region" description="Low complexity" evidence="9">
    <location>
        <begin position="415"/>
        <end position="427"/>
    </location>
</feature>
<protein>
    <recommendedName>
        <fullName evidence="4">mannan endo-1,4-beta-mannosidase</fullName>
        <ecNumber evidence="4">3.2.1.78</ecNumber>
    </recommendedName>
</protein>
<keyword evidence="10" id="KW-1133">Transmembrane helix</keyword>
<feature type="domain" description="Glycoside hydrolase family 5" evidence="11">
    <location>
        <begin position="36"/>
        <end position="261"/>
    </location>
</feature>
<feature type="compositionally biased region" description="Polar residues" evidence="9">
    <location>
        <begin position="373"/>
        <end position="382"/>
    </location>
</feature>
<evidence type="ECO:0000256" key="3">
    <source>
        <dbReference type="ARBA" id="ARBA00005641"/>
    </source>
</evidence>
<comment type="similarity">
    <text evidence="3">Belongs to the glycosyl hydrolase 5 (cellulase A) family.</text>
</comment>
<feature type="transmembrane region" description="Helical" evidence="10">
    <location>
        <begin position="310"/>
        <end position="330"/>
    </location>
</feature>